<dbReference type="EMBL" id="BA000022">
    <property type="protein sequence ID" value="BAA10273.1"/>
    <property type="molecule type" value="Genomic_DNA"/>
</dbReference>
<dbReference type="KEGG" id="syn:sll0068"/>
<dbReference type="Pfam" id="PF05729">
    <property type="entry name" value="NACHT"/>
    <property type="match status" value="1"/>
</dbReference>
<dbReference type="eggNOG" id="COG1413">
    <property type="taxonomic scope" value="Bacteria"/>
</dbReference>
<evidence type="ECO:0000313" key="6">
    <source>
        <dbReference type="EMBL" id="BAA10273.1"/>
    </source>
</evidence>
<dbReference type="InterPro" id="IPR054570">
    <property type="entry name" value="NCC-H_dom"/>
</dbReference>
<dbReference type="EnsemblBacteria" id="BAA10273">
    <property type="protein sequence ID" value="BAA10273"/>
    <property type="gene ID" value="BAA10273"/>
</dbReference>
<dbReference type="InParanoid" id="Q55138"/>
<feature type="region of interest" description="Disordered" evidence="4">
    <location>
        <begin position="37"/>
        <end position="57"/>
    </location>
</feature>
<dbReference type="eggNOG" id="COG5635">
    <property type="taxonomic scope" value="Bacteria"/>
</dbReference>
<dbReference type="Gene3D" id="3.40.50.300">
    <property type="entry name" value="P-loop containing nucleotide triphosphate hydrolases"/>
    <property type="match status" value="1"/>
</dbReference>
<dbReference type="STRING" id="1148.gene:10499772"/>
<dbReference type="Pfam" id="PF22730">
    <property type="entry name" value="NCC-H"/>
    <property type="match status" value="1"/>
</dbReference>
<dbReference type="Proteomes" id="UP000001425">
    <property type="component" value="Chromosome"/>
</dbReference>
<dbReference type="AlphaFoldDB" id="Q55138"/>
<proteinExistence type="inferred from homology"/>
<evidence type="ECO:0000256" key="1">
    <source>
        <dbReference type="ARBA" id="ARBA00009299"/>
    </source>
</evidence>
<dbReference type="Pfam" id="PF13646">
    <property type="entry name" value="HEAT_2"/>
    <property type="match status" value="1"/>
</dbReference>
<gene>
    <name evidence="6" type="ordered locus">sll0068</name>
</gene>
<dbReference type="InterPro" id="IPR027417">
    <property type="entry name" value="P-loop_NTPase"/>
</dbReference>
<reference evidence="6 7" key="2">
    <citation type="journal article" date="1996" name="DNA Res.">
        <title>Sequence analysis of the genome of the unicellular cyanobacterium Synechocystis sp. strain PCC6803. II. Sequence determination of the entire genome and assignment of potential protein-coding regions.</title>
        <authorList>
            <person name="Kaneko T."/>
            <person name="Sato S."/>
            <person name="Kotani H."/>
            <person name="Tanaka A."/>
            <person name="Asamizu E."/>
            <person name="Nakamura Y."/>
            <person name="Miyajima N."/>
            <person name="Hirosawa M."/>
            <person name="Sugiura M."/>
            <person name="Sasamoto S."/>
            <person name="Kimura T."/>
            <person name="Hosouchi T."/>
            <person name="Matsuno A."/>
            <person name="Muraki A."/>
            <person name="Nakazaki N."/>
            <person name="Naruo K."/>
            <person name="Okumura S."/>
            <person name="Shimpo S."/>
            <person name="Takeuchi C."/>
            <person name="Wada T."/>
            <person name="Watanabe A."/>
            <person name="Yamada M."/>
            <person name="Yasuda M."/>
            <person name="Tabata S."/>
        </authorList>
    </citation>
    <scope>NUCLEOTIDE SEQUENCE [LARGE SCALE GENOMIC DNA]</scope>
    <source>
        <strain evidence="7">ATCC 27184 / PCC 6803 / Kazusa</strain>
    </source>
</reference>
<comment type="similarity">
    <text evidence="1">Belongs to the CpcE/RpcE/PecE family.</text>
</comment>
<dbReference type="SUPFAM" id="SSF48371">
    <property type="entry name" value="ARM repeat"/>
    <property type="match status" value="2"/>
</dbReference>
<evidence type="ECO:0000313" key="7">
    <source>
        <dbReference type="Proteomes" id="UP000001425"/>
    </source>
</evidence>
<dbReference type="Gene3D" id="1.25.10.10">
    <property type="entry name" value="Leucine-rich Repeat Variant"/>
    <property type="match status" value="2"/>
</dbReference>
<dbReference type="Pfam" id="PF22724">
    <property type="entry name" value="NCAB1"/>
    <property type="match status" value="1"/>
</dbReference>
<dbReference type="GO" id="GO:0030089">
    <property type="term" value="C:phycobilisome"/>
    <property type="evidence" value="ECO:0007669"/>
    <property type="project" value="UniProtKB-KW"/>
</dbReference>
<evidence type="ECO:0000256" key="2">
    <source>
        <dbReference type="ARBA" id="ARBA00022549"/>
    </source>
</evidence>
<dbReference type="PROSITE" id="PS50837">
    <property type="entry name" value="NACHT"/>
    <property type="match status" value="1"/>
</dbReference>
<dbReference type="PaxDb" id="1148-1001132"/>
<sequence>MPEGIYSACDPKFLAIAPNSCFLPTLLATTMVHSSSLSGTANNHHGQENNQESSPNVPDWATVCQQLLYRALPCTSVQTQPEWVVKKAGRIPRSLKVIASGSTGGHNAPASYGPLEFLDSLLTPIAEGGEKSRYLAIVGEAGSGKTIFLQHFAQGLWQRHQEGQAHCLPIWLNPSRFKHRSIKDYLFGPWLQEAMALEEEIPPATWRDSLLLGLQTGQFWLVLDGIDYTFTDPSQMSGAQGSLTWLKDSLAEVPTTPVLLSCRPDTRRNDPRGLAGFTRYQIEPLVYPDNVEIAIEDYFSADRPGQPENPGKPNALANALKEALANPSVRYLRPYLLRPRRLMLCCRFWADQPRDFPVSSGALYNKLVKAFYLWQSEWAPTKPGQQDELAQLLGQLAKQMLGENRADHRPLAPVEVEKIFGKDSPLLRSALQLGWLIPKTAVRKGVWERGYGFADDTFRDYFAALAIADWHFFLDIYRHQYRIFDPEWQRVLAFWWGREDISLVNKQAFLQAMLEFDDRCSPENFYGLRALECAALALRECPDLAQADEIVARLLAQGLPPMAGNGGQQKWVTALLTETHRAPVLQALLKILQTTEDDRIYGQCCQWLGQWGQGFPQAIEVLEQQLALHEQSSLRFAIASALILIDPNSSPGVATFLAALRPGQKDYSLALQTLAHCAVGNLPVIKALLDFLSPKLSVLHHRQVLQCLEVVGKNHSLVIAGLLQKLRLYPPGAFLCQTAESLEKIDPGNPTALVVLQRHIQADQPLPLRKQAIYSLGEVEVPSPTVVAGLADLLMAEEDVFVRWLIVSSLAKIGQGDPSAIATLTTLVEKAVAQPRTEEGDWLLNETIQALLKVDPQNVGILSSLVYLLENTETSEHLQTWAEILGRIDPGNPIAINTLLRLLRNKEDPYGQRQAAASLATIDPGNLSALMALINLLQNGDNESIRLAAAQDLALVGKNNPAVLAALIRVVGTDTEAEILRGVVKTLAQIGSNNREVTQALVGLLLENPEDRVRQDGTQALIKIVPRKLLPTVVYQLRELCARPQGENLADHWQIFWYCARQMTYADFYQAWHQTPLAVSGTSIPGKSSKQRSFFRYSLAQTLQGESDPLNGCRIIWIDTSQFLNLDNPSVDIYDQMLDQDCPEFDGAIPDNLSKLRFYWHQLQRKQGHPLLLLFEQLSPSPLDLEQLWQQLGTFHGPIAILGVTPAPKTVVLPYFQLRESQTTAADIVAWLQNCLTSP</sequence>
<evidence type="ECO:0000256" key="4">
    <source>
        <dbReference type="SAM" id="MobiDB-lite"/>
    </source>
</evidence>
<keyword evidence="3" id="KW-0605">Phycobilisome</keyword>
<dbReference type="InterPro" id="IPR011989">
    <property type="entry name" value="ARM-like"/>
</dbReference>
<dbReference type="PANTHER" id="PTHR12697">
    <property type="entry name" value="PBS LYASE HEAT-LIKE PROTEIN"/>
    <property type="match status" value="1"/>
</dbReference>
<organism evidence="6 7">
    <name type="scientific">Synechocystis sp. (strain ATCC 27184 / PCC 6803 / Kazusa)</name>
    <dbReference type="NCBI Taxonomy" id="1111708"/>
    <lineage>
        <taxon>Bacteria</taxon>
        <taxon>Bacillati</taxon>
        <taxon>Cyanobacteriota</taxon>
        <taxon>Cyanophyceae</taxon>
        <taxon>Synechococcales</taxon>
        <taxon>Merismopediaceae</taxon>
        <taxon>Synechocystis</taxon>
    </lineage>
</organism>
<keyword evidence="2" id="KW-0042">Antenna complex</keyword>
<dbReference type="SMART" id="SM00567">
    <property type="entry name" value="EZ_HEAT"/>
    <property type="match status" value="4"/>
</dbReference>
<dbReference type="InterPro" id="IPR016024">
    <property type="entry name" value="ARM-type_fold"/>
</dbReference>
<protein>
    <submittedName>
        <fullName evidence="6">Sll0068 protein</fullName>
    </submittedName>
</protein>
<dbReference type="InterPro" id="IPR007111">
    <property type="entry name" value="NACHT_NTPase"/>
</dbReference>
<dbReference type="PANTHER" id="PTHR12697:SF40">
    <property type="entry name" value="PHYCOCYANOBILIN LYASE SUBUNIT ALPHA"/>
    <property type="match status" value="1"/>
</dbReference>
<feature type="compositionally biased region" description="Polar residues" evidence="4">
    <location>
        <begin position="37"/>
        <end position="56"/>
    </location>
</feature>
<dbReference type="InterPro" id="IPR054611">
    <property type="entry name" value="NCAB"/>
</dbReference>
<name>Q55138_SYNY3</name>
<reference evidence="6 7" key="1">
    <citation type="journal article" date="1995" name="DNA Res.">
        <title>Sequence analysis of the genome of the unicellular cyanobacterium Synechocystis sp. strain PCC6803. I. Sequence features in the 1 Mb region from map positions 64% to 92% of the genome.</title>
        <authorList>
            <person name="Kaneko T."/>
            <person name="Tanaka A."/>
            <person name="Sato S."/>
            <person name="Kotani H."/>
            <person name="Sazuka T."/>
            <person name="Miyajima N."/>
            <person name="Sugiura M."/>
            <person name="Tabata S."/>
        </authorList>
    </citation>
    <scope>NUCLEOTIDE SEQUENCE [LARGE SCALE GENOMIC DNA]</scope>
    <source>
        <strain evidence="7">ATCC 27184 / PCC 6803 / Kazusa</strain>
    </source>
</reference>
<evidence type="ECO:0000256" key="3">
    <source>
        <dbReference type="ARBA" id="ARBA00022738"/>
    </source>
</evidence>
<dbReference type="IntAct" id="Q55138">
    <property type="interactions" value="11"/>
</dbReference>
<evidence type="ECO:0000259" key="5">
    <source>
        <dbReference type="PROSITE" id="PS50837"/>
    </source>
</evidence>
<dbReference type="SUPFAM" id="SSF52540">
    <property type="entry name" value="P-loop containing nucleoside triphosphate hydrolases"/>
    <property type="match status" value="1"/>
</dbReference>
<feature type="domain" description="NACHT" evidence="5">
    <location>
        <begin position="133"/>
        <end position="469"/>
    </location>
</feature>
<dbReference type="InterPro" id="IPR004155">
    <property type="entry name" value="PBS_lyase_HEAT"/>
</dbReference>
<accession>Q55138</accession>
<dbReference type="PIR" id="S74355">
    <property type="entry name" value="S74355"/>
</dbReference>
<dbReference type="GO" id="GO:0016491">
    <property type="term" value="F:oxidoreductase activity"/>
    <property type="evidence" value="ECO:0000318"/>
    <property type="project" value="GO_Central"/>
</dbReference>
<keyword evidence="7" id="KW-1185">Reference proteome</keyword>